<dbReference type="KEGG" id="avu:BK816_02495"/>
<dbReference type="EMBL" id="CP017812">
    <property type="protein sequence ID" value="AOZ72308.1"/>
    <property type="molecule type" value="Genomic_DNA"/>
</dbReference>
<gene>
    <name evidence="3" type="ORF">BK816_02495</name>
</gene>
<sequence>MSHEPIQSKMPTPVAIFIALVLVGFMVGSGYYLYEKNRNPAPISAPGAIPPPSSEMPQEAAPQVPTSEGGGTVNVPQVAKVMALNPLATDDFPMKDGIIRFRSASGNEICAWADDLAKLHDDRWVVLTPNPDGQYPTGPGIACSQVRGELLPRPEDRRACPSRSLVGRAATLTRNDVAFGACLSGRNPASEDANSEQDKRFEITAVPNGSYVKLGDFACGGAAPDFVCVQTTTGRGFSLRADHYDLYQPAQ</sequence>
<dbReference type="AlphaFoldDB" id="A0A1D9MJC2"/>
<protein>
    <submittedName>
        <fullName evidence="3">Uncharacterized protein</fullName>
    </submittedName>
</protein>
<evidence type="ECO:0000256" key="2">
    <source>
        <dbReference type="SAM" id="Phobius"/>
    </source>
</evidence>
<organism evidence="3 4">
    <name type="scientific">Boudabousia tangfeifanii</name>
    <dbReference type="NCBI Taxonomy" id="1912795"/>
    <lineage>
        <taxon>Bacteria</taxon>
        <taxon>Bacillati</taxon>
        <taxon>Actinomycetota</taxon>
        <taxon>Actinomycetes</taxon>
        <taxon>Actinomycetales</taxon>
        <taxon>Actinomycetaceae</taxon>
        <taxon>Boudabousia</taxon>
    </lineage>
</organism>
<name>A0A1D9MJC2_9ACTO</name>
<keyword evidence="2" id="KW-0812">Transmembrane</keyword>
<evidence type="ECO:0000256" key="1">
    <source>
        <dbReference type="SAM" id="MobiDB-lite"/>
    </source>
</evidence>
<keyword evidence="4" id="KW-1185">Reference proteome</keyword>
<feature type="transmembrane region" description="Helical" evidence="2">
    <location>
        <begin position="12"/>
        <end position="34"/>
    </location>
</feature>
<dbReference type="STRING" id="1912795.BK816_02495"/>
<evidence type="ECO:0000313" key="3">
    <source>
        <dbReference type="EMBL" id="AOZ72308.1"/>
    </source>
</evidence>
<dbReference type="RefSeq" id="WP_071163774.1">
    <property type="nucleotide sequence ID" value="NZ_CP017812.1"/>
</dbReference>
<dbReference type="OrthoDB" id="3253455at2"/>
<feature type="region of interest" description="Disordered" evidence="1">
    <location>
        <begin position="44"/>
        <end position="71"/>
    </location>
</feature>
<proteinExistence type="predicted"/>
<keyword evidence="2" id="KW-1133">Transmembrane helix</keyword>
<accession>A0A1D9MJC2</accession>
<reference evidence="3 4" key="1">
    <citation type="submission" date="2016-10" db="EMBL/GenBank/DDBJ databases">
        <title>Actinomyces aegypiusis sp. nov., isolated from the Aegypius monachus in Qinghai Tibet Plateau China.</title>
        <authorList>
            <person name="Wang Y."/>
        </authorList>
    </citation>
    <scope>NUCLEOTIDE SEQUENCE [LARGE SCALE GENOMIC DNA]</scope>
    <source>
        <strain evidence="3 4">VUL4_3</strain>
    </source>
</reference>
<keyword evidence="2" id="KW-0472">Membrane</keyword>
<dbReference type="Proteomes" id="UP000176288">
    <property type="component" value="Chromosome"/>
</dbReference>
<evidence type="ECO:0000313" key="4">
    <source>
        <dbReference type="Proteomes" id="UP000176288"/>
    </source>
</evidence>